<dbReference type="InterPro" id="IPR036034">
    <property type="entry name" value="PDZ_sf"/>
</dbReference>
<feature type="chain" id="PRO_5018033706" description="Tight junction protein ZO-1" evidence="1">
    <location>
        <begin position="16"/>
        <end position="745"/>
    </location>
</feature>
<evidence type="ECO:0000259" key="2">
    <source>
        <dbReference type="PROSITE" id="PS50052"/>
    </source>
</evidence>
<dbReference type="AlphaFoldDB" id="A0A3P8A7Y8"/>
<feature type="domain" description="PDZ" evidence="3">
    <location>
        <begin position="106"/>
        <end position="184"/>
    </location>
</feature>
<name>A0A3P8A7Y8_9BILA</name>
<evidence type="ECO:0000256" key="1">
    <source>
        <dbReference type="SAM" id="SignalP"/>
    </source>
</evidence>
<evidence type="ECO:0008006" key="6">
    <source>
        <dbReference type="Google" id="ProtNLM"/>
    </source>
</evidence>
<dbReference type="Proteomes" id="UP000270296">
    <property type="component" value="Unassembled WGS sequence"/>
</dbReference>
<dbReference type="InterPro" id="IPR008144">
    <property type="entry name" value="Guanylate_kin-like_dom"/>
</dbReference>
<dbReference type="InterPro" id="IPR027417">
    <property type="entry name" value="P-loop_NTPase"/>
</dbReference>
<dbReference type="OrthoDB" id="418634at2759"/>
<dbReference type="GO" id="GO:0005923">
    <property type="term" value="C:bicellular tight junction"/>
    <property type="evidence" value="ECO:0007669"/>
    <property type="project" value="TreeGrafter"/>
</dbReference>
<dbReference type="Gene3D" id="2.30.42.10">
    <property type="match status" value="3"/>
</dbReference>
<dbReference type="InterPro" id="IPR008145">
    <property type="entry name" value="GK/Ca_channel_bsu"/>
</dbReference>
<feature type="signal peptide" evidence="1">
    <location>
        <begin position="1"/>
        <end position="15"/>
    </location>
</feature>
<dbReference type="PROSITE" id="PS50106">
    <property type="entry name" value="PDZ"/>
    <property type="match status" value="3"/>
</dbReference>
<feature type="domain" description="Guanylate kinase-like" evidence="2">
    <location>
        <begin position="508"/>
        <end position="635"/>
    </location>
</feature>
<dbReference type="Pfam" id="PF00625">
    <property type="entry name" value="Guanylate_kin"/>
    <property type="match status" value="1"/>
</dbReference>
<dbReference type="CDD" id="cd06729">
    <property type="entry name" value="PDZ3_ZO1-like_domain"/>
    <property type="match status" value="1"/>
</dbReference>
<dbReference type="Gene3D" id="2.30.30.40">
    <property type="entry name" value="SH3 Domains"/>
    <property type="match status" value="1"/>
</dbReference>
<dbReference type="PANTHER" id="PTHR13865:SF28">
    <property type="entry name" value="POLYCHAETOID, ISOFORM O"/>
    <property type="match status" value="1"/>
</dbReference>
<keyword evidence="1" id="KW-0732">Signal</keyword>
<dbReference type="PANTHER" id="PTHR13865">
    <property type="entry name" value="TIGHT JUNCTION PROTEIN"/>
    <property type="match status" value="1"/>
</dbReference>
<organism evidence="4 5">
    <name type="scientific">Soboliphyme baturini</name>
    <dbReference type="NCBI Taxonomy" id="241478"/>
    <lineage>
        <taxon>Eukaryota</taxon>
        <taxon>Metazoa</taxon>
        <taxon>Ecdysozoa</taxon>
        <taxon>Nematoda</taxon>
        <taxon>Enoplea</taxon>
        <taxon>Dorylaimia</taxon>
        <taxon>Dioctophymatida</taxon>
        <taxon>Dioctophymatoidea</taxon>
        <taxon>Soboliphymatidae</taxon>
        <taxon>Soboliphyme</taxon>
    </lineage>
</organism>
<gene>
    <name evidence="4" type="ORF">SBAD_LOCUS2909</name>
</gene>
<dbReference type="GO" id="GO:0045216">
    <property type="term" value="P:cell-cell junction organization"/>
    <property type="evidence" value="ECO:0007669"/>
    <property type="project" value="TreeGrafter"/>
</dbReference>
<feature type="domain" description="PDZ" evidence="3">
    <location>
        <begin position="7"/>
        <end position="81"/>
    </location>
</feature>
<keyword evidence="5" id="KW-1185">Reference proteome</keyword>
<dbReference type="Gene3D" id="3.40.50.300">
    <property type="entry name" value="P-loop containing nucleotide triphosphate hydrolases"/>
    <property type="match status" value="1"/>
</dbReference>
<dbReference type="SUPFAM" id="SSF52540">
    <property type="entry name" value="P-loop containing nucleoside triphosphate hydrolases"/>
    <property type="match status" value="1"/>
</dbReference>
<dbReference type="SMART" id="SM00072">
    <property type="entry name" value="GuKc"/>
    <property type="match status" value="1"/>
</dbReference>
<dbReference type="GO" id="GO:0150105">
    <property type="term" value="P:protein localization to cell-cell junction"/>
    <property type="evidence" value="ECO:0007669"/>
    <property type="project" value="TreeGrafter"/>
</dbReference>
<dbReference type="GO" id="GO:0050839">
    <property type="term" value="F:cell adhesion molecule binding"/>
    <property type="evidence" value="ECO:0007669"/>
    <property type="project" value="TreeGrafter"/>
</dbReference>
<evidence type="ECO:0000313" key="5">
    <source>
        <dbReference type="Proteomes" id="UP000270296"/>
    </source>
</evidence>
<accession>A0A3P8A7Y8</accession>
<dbReference type="SMART" id="SM00228">
    <property type="entry name" value="PDZ"/>
    <property type="match status" value="3"/>
</dbReference>
<evidence type="ECO:0000259" key="3">
    <source>
        <dbReference type="PROSITE" id="PS50106"/>
    </source>
</evidence>
<dbReference type="EMBL" id="UZAM01007472">
    <property type="protein sequence ID" value="VDO99339.1"/>
    <property type="molecule type" value="Genomic_DNA"/>
</dbReference>
<dbReference type="GO" id="GO:0005886">
    <property type="term" value="C:plasma membrane"/>
    <property type="evidence" value="ECO:0007669"/>
    <property type="project" value="TreeGrafter"/>
</dbReference>
<dbReference type="GO" id="GO:0098609">
    <property type="term" value="P:cell-cell adhesion"/>
    <property type="evidence" value="ECO:0007669"/>
    <property type="project" value="TreeGrafter"/>
</dbReference>
<dbReference type="SUPFAM" id="SSF50044">
    <property type="entry name" value="SH3-domain"/>
    <property type="match status" value="1"/>
</dbReference>
<dbReference type="Pfam" id="PF00595">
    <property type="entry name" value="PDZ"/>
    <property type="match status" value="3"/>
</dbReference>
<evidence type="ECO:0000313" key="4">
    <source>
        <dbReference type="EMBL" id="VDO99339.1"/>
    </source>
</evidence>
<dbReference type="InterPro" id="IPR001478">
    <property type="entry name" value="PDZ"/>
</dbReference>
<feature type="domain" description="PDZ" evidence="3">
    <location>
        <begin position="271"/>
        <end position="350"/>
    </location>
</feature>
<reference evidence="4 5" key="1">
    <citation type="submission" date="2018-11" db="EMBL/GenBank/DDBJ databases">
        <authorList>
            <consortium name="Pathogen Informatics"/>
        </authorList>
    </citation>
    <scope>NUCLEOTIDE SEQUENCE [LARGE SCALE GENOMIC DNA]</scope>
</reference>
<sequence length="745" mass="83405">MFSSIFVFCLLKVNGYGFGIAVSGGRDNPHFKSGDTSIAVSDVLQSGPALGLLQVNDRIVFANGVSLENVHYNTAVQIMKDCDHMDLIVKRRVPIPVLEYDQRTLKFTLTKSRKKDDFGIVLGCKFYIKNITNAKLVEKEPGLKEGDVVLKINGESCDQLTLADARKMLEKSRDCISLIVQRDVPRGTKWRWPSQTPQFIAECKQKIHGLLSDTPIHSPTPRHIWTFDRKLSRTTCPCPVTKITNSCVCVATNSFAGPSSSRTVTPSDARVVSFNKEGGSVGIRVIGGNEVGIFVSAVQPDSPAALKGVKQGDKILRVNNKGMIAVTREEAVLFLLALQDQVEMLLQYKKEEYDYIRSQNIGDSFFIRTHFNCDKPENGDLAFSKGDIFQVTDTLFGGTVGKWQVVRVSSPSSGSKAEVNPCKGVIPNATSTAARRWLLKIDMKITKHKTSTLMRRKITNGRRSKSLTKAHWDEVVFSHGTVKFPPYERVRLRHPGFRRPVIIYGGLSDIAREKLLQDPSRDFAAASGIVRLKNIREVRAVMNKNKHCILDVTPSSVEKLLYAQYCPIVVFLKVDGRSRLRELRKKHSKIAASKSCSKISDVAAKIQKSYGYLFTAVLDATHEDHWFEALRELIAHLQERRVWMSEMKPTDLLDDDFLTPSIIHYELTKHANKVGSHVQAASGLASSTDKQLTFSNEEPGGALLSSCWKCLAPLSRLYWIRWTWSGFIDTTSPLHRLIIIAMPFH</sequence>
<dbReference type="CDD" id="cd06727">
    <property type="entry name" value="PDZ1_ZO1-like"/>
    <property type="match status" value="1"/>
</dbReference>
<dbReference type="CDD" id="cd06728">
    <property type="entry name" value="PDZ2_ZO1-like_ds"/>
    <property type="match status" value="1"/>
</dbReference>
<protein>
    <recommendedName>
        <fullName evidence="6">Tight junction protein ZO-1</fullName>
    </recommendedName>
</protein>
<dbReference type="PROSITE" id="PS50052">
    <property type="entry name" value="GUANYLATE_KINASE_2"/>
    <property type="match status" value="1"/>
</dbReference>
<proteinExistence type="predicted"/>
<dbReference type="InterPro" id="IPR036028">
    <property type="entry name" value="SH3-like_dom_sf"/>
</dbReference>
<dbReference type="SUPFAM" id="SSF50156">
    <property type="entry name" value="PDZ domain-like"/>
    <property type="match status" value="3"/>
</dbReference>